<dbReference type="InterPro" id="IPR025476">
    <property type="entry name" value="Helitron_helicase-like"/>
</dbReference>
<organism evidence="2 3">
    <name type="scientific">Phytophthora megakarya</name>
    <dbReference type="NCBI Taxonomy" id="4795"/>
    <lineage>
        <taxon>Eukaryota</taxon>
        <taxon>Sar</taxon>
        <taxon>Stramenopiles</taxon>
        <taxon>Oomycota</taxon>
        <taxon>Peronosporomycetes</taxon>
        <taxon>Peronosporales</taxon>
        <taxon>Peronosporaceae</taxon>
        <taxon>Phytophthora</taxon>
    </lineage>
</organism>
<comment type="caution">
    <text evidence="2">The sequence shown here is derived from an EMBL/GenBank/DDBJ whole genome shotgun (WGS) entry which is preliminary data.</text>
</comment>
<dbReference type="Pfam" id="PF14214">
    <property type="entry name" value="Helitron_like_N"/>
    <property type="match status" value="1"/>
</dbReference>
<dbReference type="EMBL" id="NBNE01021466">
    <property type="protein sequence ID" value="OWY90948.1"/>
    <property type="molecule type" value="Genomic_DNA"/>
</dbReference>
<dbReference type="AlphaFoldDB" id="A0A225UD75"/>
<reference evidence="3" key="1">
    <citation type="submission" date="2017-03" db="EMBL/GenBank/DDBJ databases">
        <title>Phytopthora megakarya and P. palmivora, two closely related causual agents of cacao black pod achieved similar genome size and gene model numbers by different mechanisms.</title>
        <authorList>
            <person name="Ali S."/>
            <person name="Shao J."/>
            <person name="Larry D.J."/>
            <person name="Kronmiller B."/>
            <person name="Shen D."/>
            <person name="Strem M.D."/>
            <person name="Melnick R.L."/>
            <person name="Guiltinan M.J."/>
            <person name="Tyler B.M."/>
            <person name="Meinhardt L.W."/>
            <person name="Bailey B.A."/>
        </authorList>
    </citation>
    <scope>NUCLEOTIDE SEQUENCE [LARGE SCALE GENOMIC DNA]</scope>
    <source>
        <strain evidence="3">zdho120</strain>
    </source>
</reference>
<dbReference type="STRING" id="4795.A0A225UD75"/>
<gene>
    <name evidence="2" type="ORF">PHMEG_00040681</name>
</gene>
<evidence type="ECO:0000313" key="3">
    <source>
        <dbReference type="Proteomes" id="UP000198211"/>
    </source>
</evidence>
<dbReference type="Proteomes" id="UP000198211">
    <property type="component" value="Unassembled WGS sequence"/>
</dbReference>
<proteinExistence type="predicted"/>
<keyword evidence="3" id="KW-1185">Reference proteome</keyword>
<protein>
    <recommendedName>
        <fullName evidence="1">Helitron helicase-like domain-containing protein</fullName>
    </recommendedName>
</protein>
<dbReference type="OrthoDB" id="126095at2759"/>
<evidence type="ECO:0000259" key="1">
    <source>
        <dbReference type="Pfam" id="PF14214"/>
    </source>
</evidence>
<accession>A0A225UD75</accession>
<sequence>MNDDVASARRFMRYIDAFIEDVLAVDKKTGKRKSFDGLFGPVKAYYGMVETQGGGTLHAHFIIWLMNCPTNSNKFESVNNGPDGPAFSRAIEAYSSSIGADRNWSKSTVFVTPDSLTRTAINNEFVKESAKQLQLGQYPIRVVAQFSSSLSGLSRREVEYVMGLSDSRFGRMAPFIDLVEGMPVQVTQMFVLRKGLLMTF</sequence>
<evidence type="ECO:0000313" key="2">
    <source>
        <dbReference type="EMBL" id="OWY90948.1"/>
    </source>
</evidence>
<name>A0A225UD75_9STRA</name>
<feature type="domain" description="Helitron helicase-like" evidence="1">
    <location>
        <begin position="4"/>
        <end position="63"/>
    </location>
</feature>